<protein>
    <submittedName>
        <fullName evidence="1">Uncharacterized protein</fullName>
    </submittedName>
</protein>
<keyword evidence="2" id="KW-1185">Reference proteome</keyword>
<name>A0AAW1PEF5_9CHLO</name>
<dbReference type="Proteomes" id="UP001489004">
    <property type="component" value="Unassembled WGS sequence"/>
</dbReference>
<organism evidence="1 2">
    <name type="scientific">[Myrmecia] bisecta</name>
    <dbReference type="NCBI Taxonomy" id="41462"/>
    <lineage>
        <taxon>Eukaryota</taxon>
        <taxon>Viridiplantae</taxon>
        <taxon>Chlorophyta</taxon>
        <taxon>core chlorophytes</taxon>
        <taxon>Trebouxiophyceae</taxon>
        <taxon>Trebouxiales</taxon>
        <taxon>Trebouxiaceae</taxon>
        <taxon>Myrmecia</taxon>
    </lineage>
</organism>
<proteinExistence type="predicted"/>
<accession>A0AAW1PEF5</accession>
<dbReference type="EMBL" id="JALJOR010000013">
    <property type="protein sequence ID" value="KAK9806932.1"/>
    <property type="molecule type" value="Genomic_DNA"/>
</dbReference>
<sequence length="165" mass="18177">MLLARSNLLLQVRRAAKKHAPPPTVSQKAQATVDTDQNADIVITVVGALEPPYKILVEYKPTLKQVEDTLKSYLGPGQLRKANMDVVGHGRTLLKAGTDYSYTPERLPLITIEDLALHTSCRQTWTVLTGMGTASPAATFAFEPKQVCKWEEHGRAIEVIAADWL</sequence>
<evidence type="ECO:0000313" key="1">
    <source>
        <dbReference type="EMBL" id="KAK9806932.1"/>
    </source>
</evidence>
<evidence type="ECO:0000313" key="2">
    <source>
        <dbReference type="Proteomes" id="UP001489004"/>
    </source>
</evidence>
<comment type="caution">
    <text evidence="1">The sequence shown here is derived from an EMBL/GenBank/DDBJ whole genome shotgun (WGS) entry which is preliminary data.</text>
</comment>
<reference evidence="1 2" key="1">
    <citation type="journal article" date="2024" name="Nat. Commun.">
        <title>Phylogenomics reveals the evolutionary origins of lichenization in chlorophyte algae.</title>
        <authorList>
            <person name="Puginier C."/>
            <person name="Libourel C."/>
            <person name="Otte J."/>
            <person name="Skaloud P."/>
            <person name="Haon M."/>
            <person name="Grisel S."/>
            <person name="Petersen M."/>
            <person name="Berrin J.G."/>
            <person name="Delaux P.M."/>
            <person name="Dal Grande F."/>
            <person name="Keller J."/>
        </authorList>
    </citation>
    <scope>NUCLEOTIDE SEQUENCE [LARGE SCALE GENOMIC DNA]</scope>
    <source>
        <strain evidence="1 2">SAG 2043</strain>
    </source>
</reference>
<dbReference type="AlphaFoldDB" id="A0AAW1PEF5"/>
<gene>
    <name evidence="1" type="ORF">WJX72_007896</name>
</gene>